<dbReference type="CDD" id="cd02440">
    <property type="entry name" value="AdoMet_MTases"/>
    <property type="match status" value="1"/>
</dbReference>
<comment type="caution">
    <text evidence="6">The sequence shown here is derived from an EMBL/GenBank/DDBJ whole genome shotgun (WGS) entry which is preliminary data.</text>
</comment>
<keyword evidence="1" id="KW-0597">Phosphoprotein</keyword>
<dbReference type="OrthoDB" id="276151at2759"/>
<dbReference type="Gene3D" id="3.40.50.150">
    <property type="entry name" value="Vaccinia Virus protein VP39"/>
    <property type="match status" value="1"/>
</dbReference>
<protein>
    <submittedName>
        <fullName evidence="6">Thiocyanate methyltransferase</fullName>
    </submittedName>
</protein>
<evidence type="ECO:0000256" key="1">
    <source>
        <dbReference type="ARBA" id="ARBA00022553"/>
    </source>
</evidence>
<accession>A0A7J6WP70</accession>
<dbReference type="Proteomes" id="UP000554482">
    <property type="component" value="Unassembled WGS sequence"/>
</dbReference>
<keyword evidence="4" id="KW-0949">S-adenosyl-L-methionine</keyword>
<dbReference type="PROSITE" id="PS51585">
    <property type="entry name" value="SAM_MT_TPMT"/>
    <property type="match status" value="1"/>
</dbReference>
<evidence type="ECO:0000256" key="5">
    <source>
        <dbReference type="SAM" id="MobiDB-lite"/>
    </source>
</evidence>
<dbReference type="PANTHER" id="PTHR32183:SF11">
    <property type="entry name" value="THIOL METHYLTRANSFERASE 2-RELATED"/>
    <property type="match status" value="1"/>
</dbReference>
<evidence type="ECO:0000256" key="4">
    <source>
        <dbReference type="ARBA" id="ARBA00022691"/>
    </source>
</evidence>
<dbReference type="InterPro" id="IPR008854">
    <property type="entry name" value="TPMT"/>
</dbReference>
<gene>
    <name evidence="6" type="ORF">FRX31_011682</name>
</gene>
<evidence type="ECO:0000313" key="6">
    <source>
        <dbReference type="EMBL" id="KAF5198728.1"/>
    </source>
</evidence>
<dbReference type="GO" id="GO:0032259">
    <property type="term" value="P:methylation"/>
    <property type="evidence" value="ECO:0007669"/>
    <property type="project" value="UniProtKB-KW"/>
</dbReference>
<organism evidence="6 7">
    <name type="scientific">Thalictrum thalictroides</name>
    <name type="common">Rue-anemone</name>
    <name type="synonym">Anemone thalictroides</name>
    <dbReference type="NCBI Taxonomy" id="46969"/>
    <lineage>
        <taxon>Eukaryota</taxon>
        <taxon>Viridiplantae</taxon>
        <taxon>Streptophyta</taxon>
        <taxon>Embryophyta</taxon>
        <taxon>Tracheophyta</taxon>
        <taxon>Spermatophyta</taxon>
        <taxon>Magnoliopsida</taxon>
        <taxon>Ranunculales</taxon>
        <taxon>Ranunculaceae</taxon>
        <taxon>Thalictroideae</taxon>
        <taxon>Thalictrum</taxon>
    </lineage>
</organism>
<dbReference type="InterPro" id="IPR029063">
    <property type="entry name" value="SAM-dependent_MTases_sf"/>
</dbReference>
<keyword evidence="3 6" id="KW-0808">Transferase</keyword>
<name>A0A7J6WP70_THATH</name>
<reference evidence="6 7" key="1">
    <citation type="submission" date="2020-06" db="EMBL/GenBank/DDBJ databases">
        <title>Transcriptomic and genomic resources for Thalictrum thalictroides and T. hernandezii: Facilitating candidate gene discovery in an emerging model plant lineage.</title>
        <authorList>
            <person name="Arias T."/>
            <person name="Riano-Pachon D.M."/>
            <person name="Di Stilio V.S."/>
        </authorList>
    </citation>
    <scope>NUCLEOTIDE SEQUENCE [LARGE SCALE GENOMIC DNA]</scope>
    <source>
        <strain evidence="7">cv. WT478/WT964</strain>
        <tissue evidence="6">Leaves</tissue>
    </source>
</reference>
<dbReference type="Pfam" id="PF05724">
    <property type="entry name" value="TPMT"/>
    <property type="match status" value="1"/>
</dbReference>
<dbReference type="AlphaFoldDB" id="A0A7J6WP70"/>
<proteinExistence type="predicted"/>
<evidence type="ECO:0000313" key="7">
    <source>
        <dbReference type="Proteomes" id="UP000554482"/>
    </source>
</evidence>
<dbReference type="PANTHER" id="PTHR32183">
    <property type="match status" value="1"/>
</dbReference>
<keyword evidence="2 6" id="KW-0489">Methyltransferase</keyword>
<feature type="region of interest" description="Disordered" evidence="5">
    <location>
        <begin position="54"/>
        <end position="77"/>
    </location>
</feature>
<dbReference type="SUPFAM" id="SSF53335">
    <property type="entry name" value="S-adenosyl-L-methionine-dependent methyltransferases"/>
    <property type="match status" value="1"/>
</dbReference>
<dbReference type="GO" id="GO:0008757">
    <property type="term" value="F:S-adenosylmethionine-dependent methyltransferase activity"/>
    <property type="evidence" value="ECO:0007669"/>
    <property type="project" value="InterPro"/>
</dbReference>
<evidence type="ECO:0000256" key="3">
    <source>
        <dbReference type="ARBA" id="ARBA00022679"/>
    </source>
</evidence>
<sequence length="289" mass="31863">MFASNTLRSLPIPCCIASSPFPLSASLFNLSSSTTRVFRVKNLCKSSIQQLKMEGGAGGNKSEIQDKSSNNNSDLPNLNQAQQLINNDSTGGWDKCWEQALTPWDLGGPTPVILNLLQTGSLPKGRVLIPGCGIGHDVVAIACPERYVVGLDISENAILKARELFSSSQNANHYAFVKDDFFTWNPPSLFDLIFDYTFFCAIEPSKRPAWASRAHDLLKPDGELITLMFPIDDYVGGPPYKVSVADYEEVLHPMGFKAISVIDNELAVGPRKGREKLGRWKRYIAESHL</sequence>
<dbReference type="EMBL" id="JABWDY010012919">
    <property type="protein sequence ID" value="KAF5198728.1"/>
    <property type="molecule type" value="Genomic_DNA"/>
</dbReference>
<keyword evidence="7" id="KW-1185">Reference proteome</keyword>
<evidence type="ECO:0000256" key="2">
    <source>
        <dbReference type="ARBA" id="ARBA00022603"/>
    </source>
</evidence>